<keyword evidence="1" id="KW-1133">Transmembrane helix</keyword>
<reference evidence="2 3" key="1">
    <citation type="submission" date="2018-07" db="EMBL/GenBank/DDBJ databases">
        <title>Genomic Encyclopedia of Type Strains, Phase IV (KMG-IV): sequencing the most valuable type-strain genomes for metagenomic binning, comparative biology and taxonomic classification.</title>
        <authorList>
            <person name="Goeker M."/>
        </authorList>
    </citation>
    <scope>NUCLEOTIDE SEQUENCE [LARGE SCALE GENOMIC DNA]</scope>
    <source>
        <strain evidence="2 3">DSM 14364</strain>
    </source>
</reference>
<organism evidence="2 3">
    <name type="scientific">Microvirga subterranea</name>
    <dbReference type="NCBI Taxonomy" id="186651"/>
    <lineage>
        <taxon>Bacteria</taxon>
        <taxon>Pseudomonadati</taxon>
        <taxon>Pseudomonadota</taxon>
        <taxon>Alphaproteobacteria</taxon>
        <taxon>Hyphomicrobiales</taxon>
        <taxon>Methylobacteriaceae</taxon>
        <taxon>Microvirga</taxon>
    </lineage>
</organism>
<dbReference type="Proteomes" id="UP000254925">
    <property type="component" value="Unassembled WGS sequence"/>
</dbReference>
<dbReference type="AlphaFoldDB" id="A0A370HU04"/>
<evidence type="ECO:0000313" key="2">
    <source>
        <dbReference type="EMBL" id="RDI62009.1"/>
    </source>
</evidence>
<name>A0A370HU04_9HYPH</name>
<keyword evidence="1" id="KW-0472">Membrane</keyword>
<keyword evidence="1" id="KW-0812">Transmembrane</keyword>
<comment type="caution">
    <text evidence="2">The sequence shown here is derived from an EMBL/GenBank/DDBJ whole genome shotgun (WGS) entry which is preliminary data.</text>
</comment>
<protein>
    <submittedName>
        <fullName evidence="2">Uncharacterized protein</fullName>
    </submittedName>
</protein>
<dbReference type="EMBL" id="QQBB01000001">
    <property type="protein sequence ID" value="RDI62009.1"/>
    <property type="molecule type" value="Genomic_DNA"/>
</dbReference>
<proteinExistence type="predicted"/>
<keyword evidence="3" id="KW-1185">Reference proteome</keyword>
<accession>A0A370HU04</accession>
<evidence type="ECO:0000313" key="3">
    <source>
        <dbReference type="Proteomes" id="UP000254925"/>
    </source>
</evidence>
<evidence type="ECO:0000256" key="1">
    <source>
        <dbReference type="SAM" id="Phobius"/>
    </source>
</evidence>
<gene>
    <name evidence="2" type="ORF">DES45_101270</name>
</gene>
<feature type="transmembrane region" description="Helical" evidence="1">
    <location>
        <begin position="25"/>
        <end position="46"/>
    </location>
</feature>
<sequence length="58" mass="6283">MRVAFTTGGLLAGAAVIVALWFYNPGFALLCIPMVASVLTALALMFSHPVPSRRHRLR</sequence>